<dbReference type="STRING" id="1759059.ATE48_09645"/>
<dbReference type="InParanoid" id="A0A1B1AHW6"/>
<protein>
    <recommendedName>
        <fullName evidence="3">Usg family protein</fullName>
    </recommendedName>
</protein>
<keyword evidence="2" id="KW-1185">Reference proteome</keyword>
<gene>
    <name evidence="1" type="ORF">ATE48_09645</name>
</gene>
<dbReference type="EMBL" id="CP013244">
    <property type="protein sequence ID" value="ANP46163.1"/>
    <property type="molecule type" value="Genomic_DNA"/>
</dbReference>
<dbReference type="Proteomes" id="UP000092498">
    <property type="component" value="Chromosome"/>
</dbReference>
<reference evidence="1 2" key="1">
    <citation type="submission" date="2015-11" db="EMBL/GenBank/DDBJ databases">
        <title>Whole-Genome Sequence of Candidatus Oderbacter manganicum from the National Park Lower Oder Valley, Germany.</title>
        <authorList>
            <person name="Braun B."/>
            <person name="Liere K."/>
            <person name="Szewzyk U."/>
        </authorList>
    </citation>
    <scope>NUCLEOTIDE SEQUENCE [LARGE SCALE GENOMIC DNA]</scope>
    <source>
        <strain evidence="1 2">OTSz_A_272</strain>
    </source>
</reference>
<organism evidence="1 2">
    <name type="scientific">Candidatus Viadribacter manganicus</name>
    <dbReference type="NCBI Taxonomy" id="1759059"/>
    <lineage>
        <taxon>Bacteria</taxon>
        <taxon>Pseudomonadati</taxon>
        <taxon>Pseudomonadota</taxon>
        <taxon>Alphaproteobacteria</taxon>
        <taxon>Hyphomonadales</taxon>
        <taxon>Hyphomonadaceae</taxon>
        <taxon>Candidatus Viadribacter</taxon>
    </lineage>
</organism>
<proteinExistence type="predicted"/>
<dbReference type="KEGG" id="cbot:ATE48_09645"/>
<dbReference type="OrthoDB" id="9811054at2"/>
<evidence type="ECO:0008006" key="3">
    <source>
        <dbReference type="Google" id="ProtNLM"/>
    </source>
</evidence>
<sequence>METEFALRLKGWRLATAEVLYYMPDHPALLQSFTWQTLDLAPSYPRIHKFLEFWRAEIEAVIHSVRLATGEELAPAKVHNVATILHH</sequence>
<dbReference type="RefSeq" id="WP_066770688.1">
    <property type="nucleotide sequence ID" value="NZ_CP013244.1"/>
</dbReference>
<dbReference type="InterPro" id="IPR009354">
    <property type="entry name" value="Usg"/>
</dbReference>
<dbReference type="Pfam" id="PF06233">
    <property type="entry name" value="Usg"/>
    <property type="match status" value="1"/>
</dbReference>
<dbReference type="AlphaFoldDB" id="A0A1B1AHW6"/>
<name>A0A1B1AHW6_9PROT</name>
<accession>A0A1B1AHW6</accession>
<evidence type="ECO:0000313" key="1">
    <source>
        <dbReference type="EMBL" id="ANP46163.1"/>
    </source>
</evidence>
<evidence type="ECO:0000313" key="2">
    <source>
        <dbReference type="Proteomes" id="UP000092498"/>
    </source>
</evidence>